<name>A0ABR7DXA8_9BACT</name>
<dbReference type="Proteomes" id="UP000644010">
    <property type="component" value="Unassembled WGS sequence"/>
</dbReference>
<comment type="caution">
    <text evidence="1">The sequence shown here is derived from an EMBL/GenBank/DDBJ whole genome shotgun (WGS) entry which is preliminary data.</text>
</comment>
<proteinExistence type="predicted"/>
<dbReference type="PROSITE" id="PS51257">
    <property type="entry name" value="PROKAR_LIPOPROTEIN"/>
    <property type="match status" value="1"/>
</dbReference>
<gene>
    <name evidence="1" type="ORF">H8S77_04560</name>
</gene>
<keyword evidence="2" id="KW-1185">Reference proteome</keyword>
<evidence type="ECO:0000313" key="2">
    <source>
        <dbReference type="Proteomes" id="UP000644010"/>
    </source>
</evidence>
<accession>A0ABR7DXA8</accession>
<reference evidence="1 2" key="1">
    <citation type="submission" date="2020-08" db="EMBL/GenBank/DDBJ databases">
        <title>Genome public.</title>
        <authorList>
            <person name="Liu C."/>
            <person name="Sun Q."/>
        </authorList>
    </citation>
    <scope>NUCLEOTIDE SEQUENCE [LARGE SCALE GENOMIC DNA]</scope>
    <source>
        <strain evidence="1 2">BX2</strain>
    </source>
</reference>
<evidence type="ECO:0000313" key="1">
    <source>
        <dbReference type="EMBL" id="MBC5642153.1"/>
    </source>
</evidence>
<sequence length="413" mass="47130">MNVFKLCVAIVSLFTVVSCSNEDLENVPVPDQNPKTKSVGSIVDNSVVAQLLVSVEIDRAIMNEVKMGIDRSVNYGLDEEFRFTDMLSPSNSKLCRMGQTSSLIQKMSDKISSSLLKSSISPSDFFEYLSKNDIQIYWPYSDEWDGETLPVITFNPENGNEDWNYGYKQVKKADGSIGVDTVIVDETYVTKNPVWIINKNETKYEDLPDFENGVYEKNGVVFDQPVDSNMIHPEPRYVFWEPKTDPSLVYSFYIQNMRVYKQLDGVFAGGSEIVVQCAYPEIEGGMKAPVTRLKKTWTRKEISKSRIKAFSTPLMTNWRQDQLQCGLKIIEEDNGDAKNWEFSLGIKFNGKDYGVNAKIPFQNHDDEIVEVVLDRDFINSRKNIAQINTNEWGIWRMYSENGVAYSLPILTDK</sequence>
<dbReference type="RefSeq" id="WP_186958446.1">
    <property type="nucleotide sequence ID" value="NZ_JACOOI010000003.1"/>
</dbReference>
<dbReference type="EMBL" id="JACOOI010000003">
    <property type="protein sequence ID" value="MBC5642153.1"/>
    <property type="molecule type" value="Genomic_DNA"/>
</dbReference>
<organism evidence="1 2">
    <name type="scientific">Parabacteroides segnis</name>
    <dbReference type="NCBI Taxonomy" id="2763058"/>
    <lineage>
        <taxon>Bacteria</taxon>
        <taxon>Pseudomonadati</taxon>
        <taxon>Bacteroidota</taxon>
        <taxon>Bacteroidia</taxon>
        <taxon>Bacteroidales</taxon>
        <taxon>Tannerellaceae</taxon>
        <taxon>Parabacteroides</taxon>
    </lineage>
</organism>
<protein>
    <submittedName>
        <fullName evidence="1">Uncharacterized protein</fullName>
    </submittedName>
</protein>